<accession>A0AAW2QJ78</accession>
<proteinExistence type="predicted"/>
<evidence type="ECO:0000256" key="1">
    <source>
        <dbReference type="SAM" id="MobiDB-lite"/>
    </source>
</evidence>
<gene>
    <name evidence="2" type="ORF">Sradi_3621400</name>
</gene>
<organism evidence="2">
    <name type="scientific">Sesamum radiatum</name>
    <name type="common">Black benniseed</name>
    <dbReference type="NCBI Taxonomy" id="300843"/>
    <lineage>
        <taxon>Eukaryota</taxon>
        <taxon>Viridiplantae</taxon>
        <taxon>Streptophyta</taxon>
        <taxon>Embryophyta</taxon>
        <taxon>Tracheophyta</taxon>
        <taxon>Spermatophyta</taxon>
        <taxon>Magnoliopsida</taxon>
        <taxon>eudicotyledons</taxon>
        <taxon>Gunneridae</taxon>
        <taxon>Pentapetalae</taxon>
        <taxon>asterids</taxon>
        <taxon>lamiids</taxon>
        <taxon>Lamiales</taxon>
        <taxon>Pedaliaceae</taxon>
        <taxon>Sesamum</taxon>
    </lineage>
</organism>
<feature type="region of interest" description="Disordered" evidence="1">
    <location>
        <begin position="43"/>
        <end position="114"/>
    </location>
</feature>
<comment type="caution">
    <text evidence="2">The sequence shown here is derived from an EMBL/GenBank/DDBJ whole genome shotgun (WGS) entry which is preliminary data.</text>
</comment>
<name>A0AAW2QJ78_SESRA</name>
<feature type="compositionally biased region" description="Basic and acidic residues" evidence="1">
    <location>
        <begin position="62"/>
        <end position="72"/>
    </location>
</feature>
<evidence type="ECO:0000313" key="2">
    <source>
        <dbReference type="EMBL" id="KAL0367313.1"/>
    </source>
</evidence>
<sequence length="114" mass="12310">MYRLHMTTLQTPSQVLLSLRRRILLKILVEDDLDSLLGEVEAEVRSPSPVAATDSVEEDALSEGKPEGKKENTPSAHQKGPSYDPSLPAAVREGTPLSSSGPKDKEDPVCGDTK</sequence>
<protein>
    <submittedName>
        <fullName evidence="2">Uncharacterized protein</fullName>
    </submittedName>
</protein>
<reference evidence="2" key="1">
    <citation type="submission" date="2020-06" db="EMBL/GenBank/DDBJ databases">
        <authorList>
            <person name="Li T."/>
            <person name="Hu X."/>
            <person name="Zhang T."/>
            <person name="Song X."/>
            <person name="Zhang H."/>
            <person name="Dai N."/>
            <person name="Sheng W."/>
            <person name="Hou X."/>
            <person name="Wei L."/>
        </authorList>
    </citation>
    <scope>NUCLEOTIDE SEQUENCE</scope>
    <source>
        <strain evidence="2">G02</strain>
        <tissue evidence="2">Leaf</tissue>
    </source>
</reference>
<dbReference type="EMBL" id="JACGWJ010000015">
    <property type="protein sequence ID" value="KAL0367313.1"/>
    <property type="molecule type" value="Genomic_DNA"/>
</dbReference>
<feature type="compositionally biased region" description="Basic and acidic residues" evidence="1">
    <location>
        <begin position="102"/>
        <end position="114"/>
    </location>
</feature>
<reference evidence="2" key="2">
    <citation type="journal article" date="2024" name="Plant">
        <title>Genomic evolution and insights into agronomic trait innovations of Sesamum species.</title>
        <authorList>
            <person name="Miao H."/>
            <person name="Wang L."/>
            <person name="Qu L."/>
            <person name="Liu H."/>
            <person name="Sun Y."/>
            <person name="Le M."/>
            <person name="Wang Q."/>
            <person name="Wei S."/>
            <person name="Zheng Y."/>
            <person name="Lin W."/>
            <person name="Duan Y."/>
            <person name="Cao H."/>
            <person name="Xiong S."/>
            <person name="Wang X."/>
            <person name="Wei L."/>
            <person name="Li C."/>
            <person name="Ma Q."/>
            <person name="Ju M."/>
            <person name="Zhao R."/>
            <person name="Li G."/>
            <person name="Mu C."/>
            <person name="Tian Q."/>
            <person name="Mei H."/>
            <person name="Zhang T."/>
            <person name="Gao T."/>
            <person name="Zhang H."/>
        </authorList>
    </citation>
    <scope>NUCLEOTIDE SEQUENCE</scope>
    <source>
        <strain evidence="2">G02</strain>
    </source>
</reference>
<dbReference type="AlphaFoldDB" id="A0AAW2QJ78"/>